<dbReference type="SUPFAM" id="SSF46689">
    <property type="entry name" value="Homeodomain-like"/>
    <property type="match status" value="2"/>
</dbReference>
<dbReference type="Gene3D" id="1.10.10.60">
    <property type="entry name" value="Homeodomain-like"/>
    <property type="match status" value="1"/>
</dbReference>
<keyword evidence="3" id="KW-0804">Transcription</keyword>
<proteinExistence type="predicted"/>
<dbReference type="InterPro" id="IPR009057">
    <property type="entry name" value="Homeodomain-like_sf"/>
</dbReference>
<dbReference type="RefSeq" id="WP_316510469.1">
    <property type="nucleotide sequence ID" value="NZ_OY726395.1"/>
</dbReference>
<dbReference type="InterPro" id="IPR050204">
    <property type="entry name" value="AraC_XylS_family_regulators"/>
</dbReference>
<name>A0ABM9MG24_9MYCO</name>
<dbReference type="Pfam" id="PF14525">
    <property type="entry name" value="AraC_binding_2"/>
    <property type="match status" value="1"/>
</dbReference>
<evidence type="ECO:0000256" key="2">
    <source>
        <dbReference type="ARBA" id="ARBA00023125"/>
    </source>
</evidence>
<dbReference type="Pfam" id="PF12833">
    <property type="entry name" value="HTH_18"/>
    <property type="match status" value="1"/>
</dbReference>
<dbReference type="Proteomes" id="UP001190466">
    <property type="component" value="Chromosome"/>
</dbReference>
<reference evidence="5 6" key="1">
    <citation type="submission" date="2023-08" db="EMBL/GenBank/DDBJ databases">
        <authorList>
            <person name="Folkvardsen B D."/>
            <person name="Norman A."/>
        </authorList>
    </citation>
    <scope>NUCLEOTIDE SEQUENCE [LARGE SCALE GENOMIC DNA]</scope>
    <source>
        <strain evidence="5 6">Mu0050</strain>
    </source>
</reference>
<evidence type="ECO:0000313" key="5">
    <source>
        <dbReference type="EMBL" id="CAJ1584316.1"/>
    </source>
</evidence>
<keyword evidence="2" id="KW-0238">DNA-binding</keyword>
<dbReference type="InterPro" id="IPR035418">
    <property type="entry name" value="AraC-bd_2"/>
</dbReference>
<evidence type="ECO:0000259" key="4">
    <source>
        <dbReference type="PROSITE" id="PS01124"/>
    </source>
</evidence>
<protein>
    <submittedName>
        <fullName evidence="5">AraC family transcriptional regulator</fullName>
    </submittedName>
</protein>
<dbReference type="PROSITE" id="PS01124">
    <property type="entry name" value="HTH_ARAC_FAMILY_2"/>
    <property type="match status" value="1"/>
</dbReference>
<evidence type="ECO:0000313" key="6">
    <source>
        <dbReference type="Proteomes" id="UP001190466"/>
    </source>
</evidence>
<dbReference type="EMBL" id="OY726395">
    <property type="protein sequence ID" value="CAJ1584316.1"/>
    <property type="molecule type" value="Genomic_DNA"/>
</dbReference>
<keyword evidence="1" id="KW-0805">Transcription regulation</keyword>
<accession>A0ABM9MG24</accession>
<evidence type="ECO:0000256" key="1">
    <source>
        <dbReference type="ARBA" id="ARBA00023015"/>
    </source>
</evidence>
<organism evidence="5 6">
    <name type="scientific">[Mycobacterium] wendilense</name>
    <dbReference type="NCBI Taxonomy" id="3064284"/>
    <lineage>
        <taxon>Bacteria</taxon>
        <taxon>Bacillati</taxon>
        <taxon>Actinomycetota</taxon>
        <taxon>Actinomycetes</taxon>
        <taxon>Mycobacteriales</taxon>
        <taxon>Mycobacteriaceae</taxon>
        <taxon>Mycolicibacter</taxon>
    </lineage>
</organism>
<feature type="domain" description="HTH araC/xylS-type" evidence="4">
    <location>
        <begin position="278"/>
        <end position="380"/>
    </location>
</feature>
<dbReference type="PANTHER" id="PTHR46796">
    <property type="entry name" value="HTH-TYPE TRANSCRIPTIONAL ACTIVATOR RHAS-RELATED"/>
    <property type="match status" value="1"/>
</dbReference>
<dbReference type="SMART" id="SM00342">
    <property type="entry name" value="HTH_ARAC"/>
    <property type="match status" value="1"/>
</dbReference>
<dbReference type="InterPro" id="IPR018060">
    <property type="entry name" value="HTH_AraC"/>
</dbReference>
<keyword evidence="6" id="KW-1185">Reference proteome</keyword>
<sequence>MHDRHRHFKEIFIIAAVEPHILGEAAALSRLTRIGFIDDRRTSNPVRRKVRSRGVPPALADKEIFYTESTAEATRLVGKALAPLSLNVAYDAAAEFAAVLHGVRLRNVSMLYLDLHTPARIDVPALGEYFAVHMPMNGRALVEYRDTAFEANTLRALVTSPGAPLRMGLDYDSPQLLIRIEQQPMIAHLTRLLGRSLTKPLEFEPEFDLATEAAMRWHTAVQLIHSEVFHPGSLIQRGQGIGAIEELVMSTLLQLQPSTYHRELLKPAQPDQSRTVVRDAMNYIDDHLAERVTMDAVAKSVHMSVRSIQQGFRDELGMSPMAYLRSRRLDRVHEELTDAVPSDGVTVTAVAERWGFHHLGSFAVEYRKRWGETPSETLRR</sequence>
<gene>
    <name evidence="5" type="ORF">MU0050_003113</name>
</gene>
<evidence type="ECO:0000256" key="3">
    <source>
        <dbReference type="ARBA" id="ARBA00023163"/>
    </source>
</evidence>